<organism evidence="1 2">
    <name type="scientific">Litorivita pollutaquae</name>
    <dbReference type="NCBI Taxonomy" id="2200892"/>
    <lineage>
        <taxon>Bacteria</taxon>
        <taxon>Pseudomonadati</taxon>
        <taxon>Pseudomonadota</taxon>
        <taxon>Alphaproteobacteria</taxon>
        <taxon>Rhodobacterales</taxon>
        <taxon>Paracoccaceae</taxon>
        <taxon>Litorivita</taxon>
    </lineage>
</organism>
<evidence type="ECO:0000313" key="1">
    <source>
        <dbReference type="EMBL" id="PYC46564.1"/>
    </source>
</evidence>
<reference evidence="1 2" key="1">
    <citation type="submission" date="2018-05" db="EMBL/GenBank/DDBJ databases">
        <title>Oceanovita maritima gen. nov., sp. nov., a marine bacterium in the family Rhodobacteraceae isolated from surface seawater of Lundu port Xiamen, China.</title>
        <authorList>
            <person name="Hetharua B.H."/>
            <person name="Min D."/>
            <person name="Liao H."/>
            <person name="Tian Y."/>
        </authorList>
    </citation>
    <scope>NUCLEOTIDE SEQUENCE [LARGE SCALE GENOMIC DNA]</scope>
    <source>
        <strain evidence="1 2">FSX-11</strain>
    </source>
</reference>
<comment type="caution">
    <text evidence="1">The sequence shown here is derived from an EMBL/GenBank/DDBJ whole genome shotgun (WGS) entry which is preliminary data.</text>
</comment>
<evidence type="ECO:0008006" key="3">
    <source>
        <dbReference type="Google" id="ProtNLM"/>
    </source>
</evidence>
<keyword evidence="2" id="KW-1185">Reference proteome</keyword>
<dbReference type="Proteomes" id="UP000248012">
    <property type="component" value="Unassembled WGS sequence"/>
</dbReference>
<dbReference type="InterPro" id="IPR023393">
    <property type="entry name" value="START-like_dom_sf"/>
</dbReference>
<dbReference type="Gene3D" id="3.30.530.20">
    <property type="match status" value="1"/>
</dbReference>
<dbReference type="AlphaFoldDB" id="A0A2V4MVU5"/>
<sequence>MQFTTREDIEAPIEHVFAQVSDFSGFERSVLRRGAEVERVEDRPVPSAGMAWDVRFPMRGKTRDMHVEMTEYDAPNHMVFKSTSQGIEGELRLDLVALSRGRTRLSLSVELAPKTLSARLLVQSLKLARTNLNKRFHLKVAGYAKELEDRFARTA</sequence>
<dbReference type="Pfam" id="PF10604">
    <property type="entry name" value="Polyketide_cyc2"/>
    <property type="match status" value="1"/>
</dbReference>
<dbReference type="RefSeq" id="WP_110797010.1">
    <property type="nucleotide sequence ID" value="NZ_KZ826491.1"/>
</dbReference>
<accession>A0A2V4MVU5</accession>
<dbReference type="EMBL" id="QFVT01000012">
    <property type="protein sequence ID" value="PYC46564.1"/>
    <property type="molecule type" value="Genomic_DNA"/>
</dbReference>
<proteinExistence type="predicted"/>
<dbReference type="OrthoDB" id="7860307at2"/>
<dbReference type="SUPFAM" id="SSF55961">
    <property type="entry name" value="Bet v1-like"/>
    <property type="match status" value="1"/>
</dbReference>
<dbReference type="CDD" id="cd07812">
    <property type="entry name" value="SRPBCC"/>
    <property type="match status" value="1"/>
</dbReference>
<dbReference type="InterPro" id="IPR019587">
    <property type="entry name" value="Polyketide_cyclase/dehydratase"/>
</dbReference>
<name>A0A2V4MVU5_9RHOB</name>
<gene>
    <name evidence="1" type="ORF">DI396_14765</name>
</gene>
<evidence type="ECO:0000313" key="2">
    <source>
        <dbReference type="Proteomes" id="UP000248012"/>
    </source>
</evidence>
<protein>
    <recommendedName>
        <fullName evidence="3">Polyketide cyclase / dehydrase and lipid transport</fullName>
    </recommendedName>
</protein>